<dbReference type="Gene3D" id="1.10.238.20">
    <property type="entry name" value="Pheromone/general odorant binding protein domain"/>
    <property type="match status" value="1"/>
</dbReference>
<keyword evidence="1" id="KW-0732">Signal</keyword>
<feature type="chain" id="PRO_5040485998" evidence="1">
    <location>
        <begin position="25"/>
        <end position="149"/>
    </location>
</feature>
<dbReference type="Proteomes" id="UP001153712">
    <property type="component" value="Chromosome 3"/>
</dbReference>
<proteinExistence type="predicted"/>
<reference evidence="2" key="1">
    <citation type="submission" date="2022-01" db="EMBL/GenBank/DDBJ databases">
        <authorList>
            <person name="King R."/>
        </authorList>
    </citation>
    <scope>NUCLEOTIDE SEQUENCE</scope>
</reference>
<evidence type="ECO:0000313" key="3">
    <source>
        <dbReference type="Proteomes" id="UP001153712"/>
    </source>
</evidence>
<organism evidence="2 3">
    <name type="scientific">Phyllotreta striolata</name>
    <name type="common">Striped flea beetle</name>
    <name type="synonym">Crioceris striolata</name>
    <dbReference type="NCBI Taxonomy" id="444603"/>
    <lineage>
        <taxon>Eukaryota</taxon>
        <taxon>Metazoa</taxon>
        <taxon>Ecdysozoa</taxon>
        <taxon>Arthropoda</taxon>
        <taxon>Hexapoda</taxon>
        <taxon>Insecta</taxon>
        <taxon>Pterygota</taxon>
        <taxon>Neoptera</taxon>
        <taxon>Endopterygota</taxon>
        <taxon>Coleoptera</taxon>
        <taxon>Polyphaga</taxon>
        <taxon>Cucujiformia</taxon>
        <taxon>Chrysomeloidea</taxon>
        <taxon>Chrysomelidae</taxon>
        <taxon>Galerucinae</taxon>
        <taxon>Alticini</taxon>
        <taxon>Phyllotreta</taxon>
    </lineage>
</organism>
<dbReference type="CDD" id="cd23992">
    <property type="entry name" value="PBP_GOBP"/>
    <property type="match status" value="1"/>
</dbReference>
<evidence type="ECO:0000256" key="1">
    <source>
        <dbReference type="SAM" id="SignalP"/>
    </source>
</evidence>
<dbReference type="InterPro" id="IPR006170">
    <property type="entry name" value="PBP/GOBP"/>
</dbReference>
<keyword evidence="3" id="KW-1185">Reference proteome</keyword>
<name>A0A9N9TRK5_PHYSR</name>
<feature type="signal peptide" evidence="1">
    <location>
        <begin position="1"/>
        <end position="24"/>
    </location>
</feature>
<protein>
    <submittedName>
        <fullName evidence="2">Uncharacterized protein</fullName>
    </submittedName>
</protein>
<accession>A0A9N9TRK5</accession>
<sequence>MKLPSQFTMNKLVLFSVLVGQVFSVMDPKDISPALKQLMIDLHAECGLISGATDQQIDAVRHGDFNIGIEMKRYIGCIWLHSGVMNGTGHANTDFLISLEPPKLKGKFHKYLVECVEELNRSTEPDYLQKLVNAEICYYNKDPEHFMFP</sequence>
<evidence type="ECO:0000313" key="2">
    <source>
        <dbReference type="EMBL" id="CAG9860896.1"/>
    </source>
</evidence>
<gene>
    <name evidence="2" type="ORF">PHYEVI_LOCUS7244</name>
</gene>
<dbReference type="OrthoDB" id="6702328at2759"/>
<dbReference type="Pfam" id="PF01395">
    <property type="entry name" value="PBP_GOBP"/>
    <property type="match status" value="1"/>
</dbReference>
<dbReference type="GO" id="GO:0005549">
    <property type="term" value="F:odorant binding"/>
    <property type="evidence" value="ECO:0007669"/>
    <property type="project" value="InterPro"/>
</dbReference>
<dbReference type="AlphaFoldDB" id="A0A9N9TRK5"/>
<dbReference type="InterPro" id="IPR036728">
    <property type="entry name" value="PBP_GOBP_sf"/>
</dbReference>
<dbReference type="EMBL" id="OU900096">
    <property type="protein sequence ID" value="CAG9860896.1"/>
    <property type="molecule type" value="Genomic_DNA"/>
</dbReference>
<dbReference type="SUPFAM" id="SSF47565">
    <property type="entry name" value="Insect pheromone/odorant-binding proteins"/>
    <property type="match status" value="1"/>
</dbReference>